<proteinExistence type="predicted"/>
<sequence>MIADGTNINKLWNTLRKWILEAAHSHIKQYKKKKRKRYKPAIEIKLILLLQLNELRTQLNLLRKHSPRFSHTRTGTLYNNISDHIPINPLDDNTNLQLAIEEIDQWIKPFSVNPNGVSSLQDWSWEKTQTNKSSLTLNPSSKLLEHTLKTRPNTE</sequence>
<name>A0ACA9LYB3_9GLOM</name>
<dbReference type="Proteomes" id="UP000789525">
    <property type="component" value="Unassembled WGS sequence"/>
</dbReference>
<evidence type="ECO:0000313" key="2">
    <source>
        <dbReference type="Proteomes" id="UP000789525"/>
    </source>
</evidence>
<reference evidence="1" key="1">
    <citation type="submission" date="2021-06" db="EMBL/GenBank/DDBJ databases">
        <authorList>
            <person name="Kallberg Y."/>
            <person name="Tangrot J."/>
            <person name="Rosling A."/>
        </authorList>
    </citation>
    <scope>NUCLEOTIDE SEQUENCE</scope>
    <source>
        <strain evidence="1">CL356</strain>
    </source>
</reference>
<comment type="caution">
    <text evidence="1">The sequence shown here is derived from an EMBL/GenBank/DDBJ whole genome shotgun (WGS) entry which is preliminary data.</text>
</comment>
<accession>A0ACA9LYB3</accession>
<gene>
    <name evidence="1" type="ORF">ACOLOM_LOCUS4755</name>
</gene>
<organism evidence="1 2">
    <name type="scientific">Acaulospora colombiana</name>
    <dbReference type="NCBI Taxonomy" id="27376"/>
    <lineage>
        <taxon>Eukaryota</taxon>
        <taxon>Fungi</taxon>
        <taxon>Fungi incertae sedis</taxon>
        <taxon>Mucoromycota</taxon>
        <taxon>Glomeromycotina</taxon>
        <taxon>Glomeromycetes</taxon>
        <taxon>Diversisporales</taxon>
        <taxon>Acaulosporaceae</taxon>
        <taxon>Acaulospora</taxon>
    </lineage>
</organism>
<feature type="non-terminal residue" evidence="1">
    <location>
        <position position="155"/>
    </location>
</feature>
<protein>
    <submittedName>
        <fullName evidence="1">14641_t:CDS:1</fullName>
    </submittedName>
</protein>
<evidence type="ECO:0000313" key="1">
    <source>
        <dbReference type="EMBL" id="CAG8548552.1"/>
    </source>
</evidence>
<keyword evidence="2" id="KW-1185">Reference proteome</keyword>
<dbReference type="EMBL" id="CAJVPT010008131">
    <property type="protein sequence ID" value="CAG8548552.1"/>
    <property type="molecule type" value="Genomic_DNA"/>
</dbReference>